<feature type="compositionally biased region" description="Polar residues" evidence="1">
    <location>
        <begin position="24"/>
        <end position="40"/>
    </location>
</feature>
<dbReference type="OrthoDB" id="2444267at2759"/>
<protein>
    <submittedName>
        <fullName evidence="2">Uncharacterized protein</fullName>
    </submittedName>
</protein>
<name>A0A397TA18_9GLOM</name>
<organism evidence="2 3">
    <name type="scientific">Glomus cerebriforme</name>
    <dbReference type="NCBI Taxonomy" id="658196"/>
    <lineage>
        <taxon>Eukaryota</taxon>
        <taxon>Fungi</taxon>
        <taxon>Fungi incertae sedis</taxon>
        <taxon>Mucoromycota</taxon>
        <taxon>Glomeromycotina</taxon>
        <taxon>Glomeromycetes</taxon>
        <taxon>Glomerales</taxon>
        <taxon>Glomeraceae</taxon>
        <taxon>Glomus</taxon>
    </lineage>
</organism>
<comment type="caution">
    <text evidence="2">The sequence shown here is derived from an EMBL/GenBank/DDBJ whole genome shotgun (WGS) entry which is preliminary data.</text>
</comment>
<gene>
    <name evidence="2" type="ORF">C1645_24095</name>
</gene>
<proteinExistence type="predicted"/>
<reference evidence="2 3" key="1">
    <citation type="submission" date="2018-06" db="EMBL/GenBank/DDBJ databases">
        <title>Comparative genomics reveals the genomic features of Rhizophagus irregularis, R. cerebriforme, R. diaphanum and Gigaspora rosea, and their symbiotic lifestyle signature.</title>
        <authorList>
            <person name="Morin E."/>
            <person name="San Clemente H."/>
            <person name="Chen E.C.H."/>
            <person name="De La Providencia I."/>
            <person name="Hainaut M."/>
            <person name="Kuo A."/>
            <person name="Kohler A."/>
            <person name="Murat C."/>
            <person name="Tang N."/>
            <person name="Roy S."/>
            <person name="Loubradou J."/>
            <person name="Henrissat B."/>
            <person name="Grigoriev I.V."/>
            <person name="Corradi N."/>
            <person name="Roux C."/>
            <person name="Martin F.M."/>
        </authorList>
    </citation>
    <scope>NUCLEOTIDE SEQUENCE [LARGE SCALE GENOMIC DNA]</scope>
    <source>
        <strain evidence="2 3">DAOM 227022</strain>
    </source>
</reference>
<dbReference type="Proteomes" id="UP000265703">
    <property type="component" value="Unassembled WGS sequence"/>
</dbReference>
<keyword evidence="3" id="KW-1185">Reference proteome</keyword>
<dbReference type="AlphaFoldDB" id="A0A397TA18"/>
<sequence length="127" mass="15039">MASLIYDWKRKRTDENPTDDDNNKLTPKSTEFTNIPYTNGNNTLYDTNGRAHVASPTLETDILSDEERMVDDDEELEFFAQETIRNDGEKWVVCDIDLRDTLTKWQKAKVRPRTDILRHYKHNTRFK</sequence>
<evidence type="ECO:0000313" key="3">
    <source>
        <dbReference type="Proteomes" id="UP000265703"/>
    </source>
</evidence>
<evidence type="ECO:0000313" key="2">
    <source>
        <dbReference type="EMBL" id="RIA93245.1"/>
    </source>
</evidence>
<evidence type="ECO:0000256" key="1">
    <source>
        <dbReference type="SAM" id="MobiDB-lite"/>
    </source>
</evidence>
<dbReference type="EMBL" id="QKYT01000108">
    <property type="protein sequence ID" value="RIA93245.1"/>
    <property type="molecule type" value="Genomic_DNA"/>
</dbReference>
<feature type="region of interest" description="Disordered" evidence="1">
    <location>
        <begin position="10"/>
        <end position="40"/>
    </location>
</feature>
<accession>A0A397TA18</accession>